<evidence type="ECO:0000313" key="1">
    <source>
        <dbReference type="EMBL" id="MFC3813274.1"/>
    </source>
</evidence>
<dbReference type="InterPro" id="IPR045738">
    <property type="entry name" value="DUF6088"/>
</dbReference>
<dbReference type="Proteomes" id="UP001595616">
    <property type="component" value="Unassembled WGS sequence"/>
</dbReference>
<keyword evidence="2" id="KW-1185">Reference proteome</keyword>
<evidence type="ECO:0000313" key="2">
    <source>
        <dbReference type="Proteomes" id="UP001595616"/>
    </source>
</evidence>
<proteinExistence type="predicted"/>
<sequence length="241" mass="27269">MKVSDYIAVTIDRFPKGYVFTYADFVTEVNKKEAVIKALNRLVASGKIEKLSKGKYYKPENTPFGNLQPNQAQVVKDLLEDDGKLVGYLTGYSMYNQFGLTTQVSYTIQIGKNDLRPAFKRERYSISFIKQKNTITKENIPLLQILDAIRYIKKIPDTSVEASCKRFLAILQELSTKDKETLVRLALKYPPATRALLGAVLEELQETQILTSLMKSLNPITKYKLSGAEKALATAEKWNIV</sequence>
<dbReference type="RefSeq" id="WP_379840258.1">
    <property type="nucleotide sequence ID" value="NZ_JBHRYQ010000002.1"/>
</dbReference>
<dbReference type="EMBL" id="JBHRYQ010000002">
    <property type="protein sequence ID" value="MFC3813274.1"/>
    <property type="molecule type" value="Genomic_DNA"/>
</dbReference>
<organism evidence="1 2">
    <name type="scientific">Lacihabitans lacunae</name>
    <dbReference type="NCBI Taxonomy" id="1028214"/>
    <lineage>
        <taxon>Bacteria</taxon>
        <taxon>Pseudomonadati</taxon>
        <taxon>Bacteroidota</taxon>
        <taxon>Cytophagia</taxon>
        <taxon>Cytophagales</taxon>
        <taxon>Leadbetterellaceae</taxon>
        <taxon>Lacihabitans</taxon>
    </lineage>
</organism>
<protein>
    <submittedName>
        <fullName evidence="1">DUF6088 family protein</fullName>
    </submittedName>
</protein>
<gene>
    <name evidence="1" type="ORF">ACFOOI_21595</name>
</gene>
<dbReference type="Pfam" id="PF19570">
    <property type="entry name" value="DUF6088"/>
    <property type="match status" value="1"/>
</dbReference>
<name>A0ABV7Z3D9_9BACT</name>
<reference evidence="2" key="1">
    <citation type="journal article" date="2019" name="Int. J. Syst. Evol. Microbiol.">
        <title>The Global Catalogue of Microorganisms (GCM) 10K type strain sequencing project: providing services to taxonomists for standard genome sequencing and annotation.</title>
        <authorList>
            <consortium name="The Broad Institute Genomics Platform"/>
            <consortium name="The Broad Institute Genome Sequencing Center for Infectious Disease"/>
            <person name="Wu L."/>
            <person name="Ma J."/>
        </authorList>
    </citation>
    <scope>NUCLEOTIDE SEQUENCE [LARGE SCALE GENOMIC DNA]</scope>
    <source>
        <strain evidence="2">CECT 7956</strain>
    </source>
</reference>
<comment type="caution">
    <text evidence="1">The sequence shown here is derived from an EMBL/GenBank/DDBJ whole genome shotgun (WGS) entry which is preliminary data.</text>
</comment>
<accession>A0ABV7Z3D9</accession>